<feature type="domain" description="Ubiquitin-like" evidence="1">
    <location>
        <begin position="16"/>
        <end position="50"/>
    </location>
</feature>
<comment type="caution">
    <text evidence="2">The sequence shown here is derived from an EMBL/GenBank/DDBJ whole genome shotgun (WGS) entry which is preliminary data.</text>
</comment>
<organism evidence="2 3">
    <name type="scientific">Papaver atlanticum</name>
    <dbReference type="NCBI Taxonomy" id="357466"/>
    <lineage>
        <taxon>Eukaryota</taxon>
        <taxon>Viridiplantae</taxon>
        <taxon>Streptophyta</taxon>
        <taxon>Embryophyta</taxon>
        <taxon>Tracheophyta</taxon>
        <taxon>Spermatophyta</taxon>
        <taxon>Magnoliopsida</taxon>
        <taxon>Ranunculales</taxon>
        <taxon>Papaveraceae</taxon>
        <taxon>Papaveroideae</taxon>
        <taxon>Papaver</taxon>
    </lineage>
</organism>
<dbReference type="EMBL" id="JAJJMB010014758">
    <property type="protein sequence ID" value="KAI3858264.1"/>
    <property type="molecule type" value="Genomic_DNA"/>
</dbReference>
<sequence length="57" mass="6315">MTAYCARKDLDIKFLRFLFGGVVIKPHQTPIKLGMQDGDEIDVMLEVGGGGYGFHQT</sequence>
<dbReference type="PANTHER" id="PTHR10562">
    <property type="entry name" value="SMALL UBIQUITIN-RELATED MODIFIER"/>
    <property type="match status" value="1"/>
</dbReference>
<evidence type="ECO:0000259" key="1">
    <source>
        <dbReference type="PROSITE" id="PS50053"/>
    </source>
</evidence>
<evidence type="ECO:0000313" key="3">
    <source>
        <dbReference type="Proteomes" id="UP001202328"/>
    </source>
</evidence>
<dbReference type="AlphaFoldDB" id="A0AAD4X8G2"/>
<evidence type="ECO:0000313" key="2">
    <source>
        <dbReference type="EMBL" id="KAI3858264.1"/>
    </source>
</evidence>
<dbReference type="SUPFAM" id="SSF54236">
    <property type="entry name" value="Ubiquitin-like"/>
    <property type="match status" value="1"/>
</dbReference>
<reference evidence="2" key="1">
    <citation type="submission" date="2022-04" db="EMBL/GenBank/DDBJ databases">
        <title>A functionally conserved STORR gene fusion in Papaver species that diverged 16.8 million years ago.</title>
        <authorList>
            <person name="Catania T."/>
        </authorList>
    </citation>
    <scope>NUCLEOTIDE SEQUENCE</scope>
    <source>
        <strain evidence="2">S-188037</strain>
    </source>
</reference>
<dbReference type="Proteomes" id="UP001202328">
    <property type="component" value="Unassembled WGS sequence"/>
</dbReference>
<dbReference type="Gene3D" id="3.10.20.90">
    <property type="entry name" value="Phosphatidylinositol 3-kinase Catalytic Subunit, Chain A, domain 1"/>
    <property type="match status" value="1"/>
</dbReference>
<accession>A0AAD4X8G2</accession>
<dbReference type="InterPro" id="IPR022617">
    <property type="entry name" value="Rad60/SUMO-like_dom"/>
</dbReference>
<dbReference type="InterPro" id="IPR029071">
    <property type="entry name" value="Ubiquitin-like_domsf"/>
</dbReference>
<keyword evidence="3" id="KW-1185">Reference proteome</keyword>
<dbReference type="PROSITE" id="PS50053">
    <property type="entry name" value="UBIQUITIN_2"/>
    <property type="match status" value="1"/>
</dbReference>
<dbReference type="Pfam" id="PF11976">
    <property type="entry name" value="Rad60-SLD"/>
    <property type="match status" value="1"/>
</dbReference>
<name>A0AAD4X8G2_9MAGN</name>
<proteinExistence type="predicted"/>
<gene>
    <name evidence="2" type="ORF">MKW98_021684</name>
</gene>
<dbReference type="InterPro" id="IPR000626">
    <property type="entry name" value="Ubiquitin-like_dom"/>
</dbReference>
<protein>
    <recommendedName>
        <fullName evidence="1">Ubiquitin-like domain-containing protein</fullName>
    </recommendedName>
</protein>